<evidence type="ECO:0000313" key="3">
    <source>
        <dbReference type="Proteomes" id="UP001627154"/>
    </source>
</evidence>
<comment type="caution">
    <text evidence="2">The sequence shown here is derived from an EMBL/GenBank/DDBJ whole genome shotgun (WGS) entry which is preliminary data.</text>
</comment>
<name>A0ABD2X6U1_9HYME</name>
<dbReference type="EMBL" id="JBJJXI010000049">
    <property type="protein sequence ID" value="KAL3401032.1"/>
    <property type="molecule type" value="Genomic_DNA"/>
</dbReference>
<reference evidence="2 3" key="1">
    <citation type="journal article" date="2024" name="bioRxiv">
        <title>A reference genome for Trichogramma kaykai: A tiny desert-dwelling parasitoid wasp with competing sex-ratio distorters.</title>
        <authorList>
            <person name="Culotta J."/>
            <person name="Lindsey A.R."/>
        </authorList>
    </citation>
    <scope>NUCLEOTIDE SEQUENCE [LARGE SCALE GENOMIC DNA]</scope>
    <source>
        <strain evidence="2 3">KSX58</strain>
    </source>
</reference>
<evidence type="ECO:0000256" key="1">
    <source>
        <dbReference type="SAM" id="MobiDB-lite"/>
    </source>
</evidence>
<proteinExistence type="predicted"/>
<organism evidence="2 3">
    <name type="scientific">Trichogramma kaykai</name>
    <dbReference type="NCBI Taxonomy" id="54128"/>
    <lineage>
        <taxon>Eukaryota</taxon>
        <taxon>Metazoa</taxon>
        <taxon>Ecdysozoa</taxon>
        <taxon>Arthropoda</taxon>
        <taxon>Hexapoda</taxon>
        <taxon>Insecta</taxon>
        <taxon>Pterygota</taxon>
        <taxon>Neoptera</taxon>
        <taxon>Endopterygota</taxon>
        <taxon>Hymenoptera</taxon>
        <taxon>Apocrita</taxon>
        <taxon>Proctotrupomorpha</taxon>
        <taxon>Chalcidoidea</taxon>
        <taxon>Trichogrammatidae</taxon>
        <taxon>Trichogramma</taxon>
    </lineage>
</organism>
<gene>
    <name evidence="2" type="ORF">TKK_005674</name>
</gene>
<accession>A0ABD2X6U1</accession>
<feature type="region of interest" description="Disordered" evidence="1">
    <location>
        <begin position="1"/>
        <end position="25"/>
    </location>
</feature>
<keyword evidence="3" id="KW-1185">Reference proteome</keyword>
<sequence length="67" mass="7665">MRRMGDVWKTTTNRSSRNAQLTPASPKQCLTADSVILHNLQQKSVLKDSVKPKIWFNPRLSPRTDTN</sequence>
<feature type="compositionally biased region" description="Polar residues" evidence="1">
    <location>
        <begin position="9"/>
        <end position="25"/>
    </location>
</feature>
<protein>
    <submittedName>
        <fullName evidence="2">Uncharacterized protein</fullName>
    </submittedName>
</protein>
<dbReference type="AlphaFoldDB" id="A0ABD2X6U1"/>
<dbReference type="Proteomes" id="UP001627154">
    <property type="component" value="Unassembled WGS sequence"/>
</dbReference>
<evidence type="ECO:0000313" key="2">
    <source>
        <dbReference type="EMBL" id="KAL3401032.1"/>
    </source>
</evidence>